<keyword evidence="2" id="KW-1185">Reference proteome</keyword>
<protein>
    <submittedName>
        <fullName evidence="1">Uncharacterized protein</fullName>
    </submittedName>
</protein>
<evidence type="ECO:0000313" key="2">
    <source>
        <dbReference type="Proteomes" id="UP000823775"/>
    </source>
</evidence>
<evidence type="ECO:0000313" key="1">
    <source>
        <dbReference type="EMBL" id="MCE5165762.1"/>
    </source>
</evidence>
<name>A0ABS8Y3S2_DATST</name>
<organism evidence="1 2">
    <name type="scientific">Datura stramonium</name>
    <name type="common">Jimsonweed</name>
    <name type="synonym">Common thornapple</name>
    <dbReference type="NCBI Taxonomy" id="4076"/>
    <lineage>
        <taxon>Eukaryota</taxon>
        <taxon>Viridiplantae</taxon>
        <taxon>Streptophyta</taxon>
        <taxon>Embryophyta</taxon>
        <taxon>Tracheophyta</taxon>
        <taxon>Spermatophyta</taxon>
        <taxon>Magnoliopsida</taxon>
        <taxon>eudicotyledons</taxon>
        <taxon>Gunneridae</taxon>
        <taxon>Pentapetalae</taxon>
        <taxon>asterids</taxon>
        <taxon>lamiids</taxon>
        <taxon>Solanales</taxon>
        <taxon>Solanaceae</taxon>
        <taxon>Solanoideae</taxon>
        <taxon>Datureae</taxon>
        <taxon>Datura</taxon>
    </lineage>
</organism>
<feature type="non-terminal residue" evidence="1">
    <location>
        <position position="1"/>
    </location>
</feature>
<dbReference type="Proteomes" id="UP000823775">
    <property type="component" value="Unassembled WGS sequence"/>
</dbReference>
<gene>
    <name evidence="1" type="ORF">HAX54_012094</name>
</gene>
<reference evidence="1 2" key="1">
    <citation type="journal article" date="2021" name="BMC Genomics">
        <title>Datura genome reveals duplications of psychoactive alkaloid biosynthetic genes and high mutation rate following tissue culture.</title>
        <authorList>
            <person name="Rajewski A."/>
            <person name="Carter-House D."/>
            <person name="Stajich J."/>
            <person name="Litt A."/>
        </authorList>
    </citation>
    <scope>NUCLEOTIDE SEQUENCE [LARGE SCALE GENOMIC DNA]</scope>
    <source>
        <strain evidence="1">AR-01</strain>
    </source>
</reference>
<dbReference type="EMBL" id="JACEIK010016998">
    <property type="protein sequence ID" value="MCE5165762.1"/>
    <property type="molecule type" value="Genomic_DNA"/>
</dbReference>
<sequence>VSVEEQRSIISNHIDDFLNVLKTLKNEEEQIASKFDDIEKLRMELRFLRTFVLFGNSS</sequence>
<proteinExistence type="predicted"/>
<accession>A0ABS8Y3S2</accession>
<comment type="caution">
    <text evidence="1">The sequence shown here is derived from an EMBL/GenBank/DDBJ whole genome shotgun (WGS) entry which is preliminary data.</text>
</comment>